<evidence type="ECO:0000259" key="3">
    <source>
        <dbReference type="Pfam" id="PF24008"/>
    </source>
</evidence>
<name>A0AAE3FUF5_9EURY</name>
<sequence>MSDRSSDETASDRVARYVDEHASDDGFSDMPGVGFPGGSSLEKEIQVDTEKLEKNLSNADPNTSRRFITAVILANVGLLAVSLSLMLIVFRSSFDVGGVLLLVGLLALGRTYQQVKSHRRYVEKKNESEPETDAEEQSNTPAEHNG</sequence>
<evidence type="ECO:0000313" key="4">
    <source>
        <dbReference type="EMBL" id="MCL9815416.1"/>
    </source>
</evidence>
<feature type="transmembrane region" description="Helical" evidence="2">
    <location>
        <begin position="96"/>
        <end position="112"/>
    </location>
</feature>
<dbReference type="Pfam" id="PF24008">
    <property type="entry name" value="DUF7322"/>
    <property type="match status" value="1"/>
</dbReference>
<gene>
    <name evidence="4" type="ORF">AArcSt2_00505</name>
</gene>
<keyword evidence="2" id="KW-1133">Transmembrane helix</keyword>
<reference evidence="4" key="2">
    <citation type="submission" date="2022-02" db="EMBL/GenBank/DDBJ databases">
        <authorList>
            <person name="Elcheninov A.G."/>
            <person name="Sorokin D.Y."/>
            <person name="Kublanov I.V."/>
        </authorList>
    </citation>
    <scope>NUCLEOTIDE SEQUENCE</scope>
    <source>
        <strain evidence="4">AArc-St2</strain>
    </source>
</reference>
<feature type="region of interest" description="Disordered" evidence="1">
    <location>
        <begin position="118"/>
        <end position="146"/>
    </location>
</feature>
<dbReference type="RefSeq" id="WP_174653035.1">
    <property type="nucleotide sequence ID" value="NZ_JAKRVX010000001.1"/>
</dbReference>
<feature type="domain" description="DUF7322" evidence="3">
    <location>
        <begin position="57"/>
        <end position="115"/>
    </location>
</feature>
<dbReference type="Proteomes" id="UP001203207">
    <property type="component" value="Unassembled WGS sequence"/>
</dbReference>
<organism evidence="4 5">
    <name type="scientific">Natronocalculus amylovorans</name>
    <dbReference type="NCBI Taxonomy" id="2917812"/>
    <lineage>
        <taxon>Archaea</taxon>
        <taxon>Methanobacteriati</taxon>
        <taxon>Methanobacteriota</taxon>
        <taxon>Stenosarchaea group</taxon>
        <taxon>Halobacteria</taxon>
        <taxon>Halobacteriales</taxon>
        <taxon>Haloferacaceae</taxon>
        <taxon>Natronocalculus</taxon>
    </lineage>
</organism>
<keyword evidence="2" id="KW-0472">Membrane</keyword>
<feature type="transmembrane region" description="Helical" evidence="2">
    <location>
        <begin position="67"/>
        <end position="90"/>
    </location>
</feature>
<keyword evidence="2" id="KW-0812">Transmembrane</keyword>
<evidence type="ECO:0000256" key="1">
    <source>
        <dbReference type="SAM" id="MobiDB-lite"/>
    </source>
</evidence>
<comment type="caution">
    <text evidence="4">The sequence shown here is derived from an EMBL/GenBank/DDBJ whole genome shotgun (WGS) entry which is preliminary data.</text>
</comment>
<dbReference type="AlphaFoldDB" id="A0AAE3FUF5"/>
<accession>A0AAE3FUF5</accession>
<keyword evidence="5" id="KW-1185">Reference proteome</keyword>
<evidence type="ECO:0000313" key="5">
    <source>
        <dbReference type="Proteomes" id="UP001203207"/>
    </source>
</evidence>
<feature type="compositionally biased region" description="Polar residues" evidence="1">
    <location>
        <begin position="137"/>
        <end position="146"/>
    </location>
</feature>
<dbReference type="InterPro" id="IPR055746">
    <property type="entry name" value="DUF7322"/>
</dbReference>
<proteinExistence type="predicted"/>
<protein>
    <recommendedName>
        <fullName evidence="3">DUF7322 domain-containing protein</fullName>
    </recommendedName>
</protein>
<dbReference type="EMBL" id="JAKRVX010000001">
    <property type="protein sequence ID" value="MCL9815416.1"/>
    <property type="molecule type" value="Genomic_DNA"/>
</dbReference>
<evidence type="ECO:0000256" key="2">
    <source>
        <dbReference type="SAM" id="Phobius"/>
    </source>
</evidence>
<reference evidence="4" key="1">
    <citation type="journal article" date="2022" name="Syst. Appl. Microbiol.">
        <title>Natronocalculus amylovorans gen. nov., sp. nov., and Natranaeroarchaeum aerophilus sp. nov., dominant culturable amylolytic natronoarchaea from hypersaline soda lakes in southwestern Siberia.</title>
        <authorList>
            <person name="Sorokin D.Y."/>
            <person name="Elcheninov A.G."/>
            <person name="Khizhniak T.V."/>
            <person name="Koenen M."/>
            <person name="Bale N.J."/>
            <person name="Damste J.S.S."/>
            <person name="Kublanov I.V."/>
        </authorList>
    </citation>
    <scope>NUCLEOTIDE SEQUENCE</scope>
    <source>
        <strain evidence="4">AArc-St2</strain>
    </source>
</reference>